<reference evidence="6" key="1">
    <citation type="journal article" date="2014" name="Front. Microbiol.">
        <title>High frequency of phylogenetically diverse reductive dehalogenase-homologous genes in deep subseafloor sedimentary metagenomes.</title>
        <authorList>
            <person name="Kawai M."/>
            <person name="Futagami T."/>
            <person name="Toyoda A."/>
            <person name="Takaki Y."/>
            <person name="Nishi S."/>
            <person name="Hori S."/>
            <person name="Arai W."/>
            <person name="Tsubouchi T."/>
            <person name="Morono Y."/>
            <person name="Uchiyama I."/>
            <person name="Ito T."/>
            <person name="Fujiyama A."/>
            <person name="Inagaki F."/>
            <person name="Takami H."/>
        </authorList>
    </citation>
    <scope>NUCLEOTIDE SEQUENCE</scope>
    <source>
        <strain evidence="6">Expedition CK06-06</strain>
    </source>
</reference>
<evidence type="ECO:0000256" key="4">
    <source>
        <dbReference type="ARBA" id="ARBA00022898"/>
    </source>
</evidence>
<comment type="caution">
    <text evidence="6">The sequence shown here is derived from an EMBL/GenBank/DDBJ whole genome shotgun (WGS) entry which is preliminary data.</text>
</comment>
<dbReference type="AlphaFoldDB" id="X1K8P5"/>
<proteinExistence type="predicted"/>
<organism evidence="6">
    <name type="scientific">marine sediment metagenome</name>
    <dbReference type="NCBI Taxonomy" id="412755"/>
    <lineage>
        <taxon>unclassified sequences</taxon>
        <taxon>metagenomes</taxon>
        <taxon>ecological metagenomes</taxon>
    </lineage>
</organism>
<dbReference type="GO" id="GO:0030170">
    <property type="term" value="F:pyridoxal phosphate binding"/>
    <property type="evidence" value="ECO:0007669"/>
    <property type="project" value="InterPro"/>
</dbReference>
<feature type="domain" description="Aminotransferase class I/classII large" evidence="5">
    <location>
        <begin position="5"/>
        <end position="48"/>
    </location>
</feature>
<keyword evidence="4" id="KW-0663">Pyridoxal phosphate</keyword>
<dbReference type="GO" id="GO:0008483">
    <property type="term" value="F:transaminase activity"/>
    <property type="evidence" value="ECO:0007669"/>
    <property type="project" value="UniProtKB-KW"/>
</dbReference>
<evidence type="ECO:0000313" key="6">
    <source>
        <dbReference type="EMBL" id="GAI02953.1"/>
    </source>
</evidence>
<gene>
    <name evidence="6" type="ORF">S06H3_18943</name>
</gene>
<dbReference type="InterPro" id="IPR051926">
    <property type="entry name" value="Ala_Aminotransferase"/>
</dbReference>
<dbReference type="Gene3D" id="3.90.1150.10">
    <property type="entry name" value="Aspartate Aminotransferase, domain 1"/>
    <property type="match status" value="1"/>
</dbReference>
<dbReference type="EMBL" id="BARV01009641">
    <property type="protein sequence ID" value="GAI02953.1"/>
    <property type="molecule type" value="Genomic_DNA"/>
</dbReference>
<dbReference type="Pfam" id="PF00155">
    <property type="entry name" value="Aminotran_1_2"/>
    <property type="match status" value="1"/>
</dbReference>
<evidence type="ECO:0000256" key="3">
    <source>
        <dbReference type="ARBA" id="ARBA00022679"/>
    </source>
</evidence>
<dbReference type="SUPFAM" id="SSF53383">
    <property type="entry name" value="PLP-dependent transferases"/>
    <property type="match status" value="1"/>
</dbReference>
<keyword evidence="3" id="KW-0808">Transferase</keyword>
<feature type="non-terminal residue" evidence="6">
    <location>
        <position position="1"/>
    </location>
</feature>
<sequence>DQNTYLPETIKTLKERRDLMYNRLKNMEGISVYRPEAAFYIFPVLDLEQFTWKSDREFVFDFLRKIHFTGKDSRD</sequence>
<dbReference type="InterPro" id="IPR004839">
    <property type="entry name" value="Aminotransferase_I/II_large"/>
</dbReference>
<dbReference type="InterPro" id="IPR015422">
    <property type="entry name" value="PyrdxlP-dep_Trfase_small"/>
</dbReference>
<dbReference type="PANTHER" id="PTHR43488">
    <property type="entry name" value="GLUTAMATE-PYRUVATE AMINOTRANSFERASE ALAA"/>
    <property type="match status" value="1"/>
</dbReference>
<protein>
    <recommendedName>
        <fullName evidence="5">Aminotransferase class I/classII large domain-containing protein</fullName>
    </recommendedName>
</protein>
<evidence type="ECO:0000256" key="1">
    <source>
        <dbReference type="ARBA" id="ARBA00001933"/>
    </source>
</evidence>
<dbReference type="InterPro" id="IPR015424">
    <property type="entry name" value="PyrdxlP-dep_Trfase"/>
</dbReference>
<comment type="cofactor">
    <cofactor evidence="1">
        <name>pyridoxal 5'-phosphate</name>
        <dbReference type="ChEBI" id="CHEBI:597326"/>
    </cofactor>
</comment>
<dbReference type="PANTHER" id="PTHR43488:SF2">
    <property type="entry name" value="GLUTAMATE-PYRUVATE AMINOTRANSFERASE ALAA"/>
    <property type="match status" value="1"/>
</dbReference>
<name>X1K8P5_9ZZZZ</name>
<accession>X1K8P5</accession>
<evidence type="ECO:0000256" key="2">
    <source>
        <dbReference type="ARBA" id="ARBA00022576"/>
    </source>
</evidence>
<evidence type="ECO:0000259" key="5">
    <source>
        <dbReference type="Pfam" id="PF00155"/>
    </source>
</evidence>
<keyword evidence="2" id="KW-0032">Aminotransferase</keyword>